<proteinExistence type="predicted"/>
<evidence type="ECO:0008006" key="3">
    <source>
        <dbReference type="Google" id="ProtNLM"/>
    </source>
</evidence>
<reference evidence="1 2" key="1">
    <citation type="submission" date="2019-03" db="EMBL/GenBank/DDBJ databases">
        <title>Genomic Encyclopedia of Type Strains, Phase IV (KMG-IV): sequencing the most valuable type-strain genomes for metagenomic binning, comparative biology and taxonomic classification.</title>
        <authorList>
            <person name="Goeker M."/>
        </authorList>
    </citation>
    <scope>NUCLEOTIDE SEQUENCE [LARGE SCALE GENOMIC DNA]</scope>
    <source>
        <strain evidence="1 2">DSM 25894</strain>
    </source>
</reference>
<evidence type="ECO:0000313" key="1">
    <source>
        <dbReference type="EMBL" id="TCT19923.1"/>
    </source>
</evidence>
<keyword evidence="2" id="KW-1185">Reference proteome</keyword>
<protein>
    <recommendedName>
        <fullName evidence="3">NERD domain-containing protein</fullName>
    </recommendedName>
</protein>
<organism evidence="1 2">
    <name type="scientific">Melghiribacillus thermohalophilus</name>
    <dbReference type="NCBI Taxonomy" id="1324956"/>
    <lineage>
        <taxon>Bacteria</taxon>
        <taxon>Bacillati</taxon>
        <taxon>Bacillota</taxon>
        <taxon>Bacilli</taxon>
        <taxon>Bacillales</taxon>
        <taxon>Bacillaceae</taxon>
        <taxon>Melghiribacillus</taxon>
    </lineage>
</organism>
<accession>A0A4R3MYU4</accession>
<evidence type="ECO:0000313" key="2">
    <source>
        <dbReference type="Proteomes" id="UP000294650"/>
    </source>
</evidence>
<comment type="caution">
    <text evidence="1">The sequence shown here is derived from an EMBL/GenBank/DDBJ whole genome shotgun (WGS) entry which is preliminary data.</text>
</comment>
<gene>
    <name evidence="1" type="ORF">EDD68_11652</name>
</gene>
<dbReference type="AlphaFoldDB" id="A0A4R3MYU4"/>
<name>A0A4R3MYU4_9BACI</name>
<dbReference type="EMBL" id="SMAN01000016">
    <property type="protein sequence ID" value="TCT19923.1"/>
    <property type="molecule type" value="Genomic_DNA"/>
</dbReference>
<sequence length="312" mass="37480">MGCSYMAQLIKLQDYVSRYEMDVYRYPGQFIRLKRENWEKLHSIWKMNNEKIPLVLENSLEDHRKRGIPFLKKWLNRHSLDTEDDRDPFDEQPESPESIRELKHYFLDRIYPFQIKWASSTIRESSIVEKQYYDDPLLKYLLQSFPDIFLIMYYPIFKLKKAPVEAEIIILTPLKIYCVHVVEFEEDVNVIAGGQRVWYIENSRINKKMLSPLISLKRTERIVRSILGAYNIRLPVEKIVLSRFHPIEYHSEPYLTSIVGRDDYESWYSGMKRIRSPLKYIQLKAGEALLKHCQTTAMKRPEWEMEEEEPLF</sequence>
<dbReference type="Proteomes" id="UP000294650">
    <property type="component" value="Unassembled WGS sequence"/>
</dbReference>